<dbReference type="Gene3D" id="3.40.50.300">
    <property type="entry name" value="P-loop containing nucleotide triphosphate hydrolases"/>
    <property type="match status" value="2"/>
</dbReference>
<keyword evidence="1 5" id="KW-0067">ATP-binding</keyword>
<dbReference type="InterPro" id="IPR041679">
    <property type="entry name" value="DNA2/NAM7-like_C"/>
</dbReference>
<keyword evidence="1 5" id="KW-0378">Hydrolase</keyword>
<feature type="domain" description="DNA2/NAM7 helicase-like C-terminal" evidence="4">
    <location>
        <begin position="493"/>
        <end position="681"/>
    </location>
</feature>
<evidence type="ECO:0000259" key="4">
    <source>
        <dbReference type="Pfam" id="PF13087"/>
    </source>
</evidence>
<dbReference type="Pfam" id="PF13087">
    <property type="entry name" value="AAA_12"/>
    <property type="match status" value="1"/>
</dbReference>
<dbReference type="PANTHER" id="PTHR10887:SF495">
    <property type="entry name" value="HELICASE SENATAXIN ISOFORM X1-RELATED"/>
    <property type="match status" value="1"/>
</dbReference>
<name>A0AAV9VX37_9PEZI</name>
<evidence type="ECO:0000313" key="5">
    <source>
        <dbReference type="EMBL" id="KAK6498450.1"/>
    </source>
</evidence>
<proteinExistence type="predicted"/>
<dbReference type="AlphaFoldDB" id="A0AAV9VX37"/>
<comment type="caution">
    <text evidence="5">The sequence shown here is derived from an EMBL/GenBank/DDBJ whole genome shotgun (WGS) entry which is preliminary data.</text>
</comment>
<evidence type="ECO:0000256" key="2">
    <source>
        <dbReference type="SAM" id="MobiDB-lite"/>
    </source>
</evidence>
<dbReference type="SUPFAM" id="SSF52540">
    <property type="entry name" value="P-loop containing nucleoside triphosphate hydrolases"/>
    <property type="match status" value="1"/>
</dbReference>
<feature type="region of interest" description="Disordered" evidence="2">
    <location>
        <begin position="243"/>
        <end position="268"/>
    </location>
</feature>
<dbReference type="EMBL" id="JAVHJL010000008">
    <property type="protein sequence ID" value="KAK6498450.1"/>
    <property type="molecule type" value="Genomic_DNA"/>
</dbReference>
<evidence type="ECO:0000259" key="3">
    <source>
        <dbReference type="Pfam" id="PF13086"/>
    </source>
</evidence>
<organism evidence="5 6">
    <name type="scientific">Arthrobotrys musiformis</name>
    <dbReference type="NCBI Taxonomy" id="47236"/>
    <lineage>
        <taxon>Eukaryota</taxon>
        <taxon>Fungi</taxon>
        <taxon>Dikarya</taxon>
        <taxon>Ascomycota</taxon>
        <taxon>Pezizomycotina</taxon>
        <taxon>Orbiliomycetes</taxon>
        <taxon>Orbiliales</taxon>
        <taxon>Orbiliaceae</taxon>
        <taxon>Arthrobotrys</taxon>
    </lineage>
</organism>
<dbReference type="Pfam" id="PF13086">
    <property type="entry name" value="AAA_11"/>
    <property type="match status" value="1"/>
</dbReference>
<dbReference type="InterPro" id="IPR027417">
    <property type="entry name" value="P-loop_NTPase"/>
</dbReference>
<dbReference type="InterPro" id="IPR041677">
    <property type="entry name" value="DNA2/NAM7_AAA_11"/>
</dbReference>
<feature type="compositionally biased region" description="Acidic residues" evidence="2">
    <location>
        <begin position="251"/>
        <end position="266"/>
    </location>
</feature>
<dbReference type="PANTHER" id="PTHR10887">
    <property type="entry name" value="DNA2/NAM7 HELICASE FAMILY"/>
    <property type="match status" value="1"/>
</dbReference>
<feature type="region of interest" description="Disordered" evidence="2">
    <location>
        <begin position="437"/>
        <end position="479"/>
    </location>
</feature>
<keyword evidence="1 5" id="KW-0347">Helicase</keyword>
<evidence type="ECO:0000313" key="6">
    <source>
        <dbReference type="Proteomes" id="UP001370758"/>
    </source>
</evidence>
<dbReference type="Proteomes" id="UP001370758">
    <property type="component" value="Unassembled WGS sequence"/>
</dbReference>
<sequence>MDKLIPLKIHQGQKYYLRWQARNSNRYHDGVCSVSAEDVQIVETSTNILYSLVVAFPENEVPVAKTFIVAGRPDKTTYQRIKAALKAIDTAPESSPAARVYRSVLLGEPSKLVCQSDRIHAIHNKVLREELDSSQINAAKTALRYDFTTIQGPPGTGKTTTITNIIEAYIRGEMDYQQQLGFPKPQAQILVTAPTNSAVNHLARQWKARVLNDKTGFLQSLRVIRWIPDGFYRPVGISGQAMKERRRADAEYSDGSDDDEDGDGDDAPASLALEIADNLKTNFPQEYSVMEHRKEHPRWEEYERLFLEILRGGVAAKATMGQFSDVRSDIDFDILKETTIVLSTQMGAGTYQVRRYFRAEMVIIDEAGQSPEPLAAIPMSLRTMKQFVLVGDHVQLPPLSTHNIPILGTSLLEKLASFRDAGLQKQLKECQSGFQTARQQGESVEERGAVRPSRGGGNETTVGPEHYPSQGSEVPDEFEEPAKIPPDALGIQWALLRRNYRSRPGIVGIVSKYFYDGKLESARQGNIDGDAFNLYFNRGETSVSANNIPEVLWQDIECDSDQIDATSHSKFNLSSTYHILDLLSYLETVGVDIDVNDLAIIPMYNSQVGLLRAAIQRFLRGKMKEVRVDTVDSFQGQEKKFIIVDLVRSNSEKAIGFLHDVRRFNVAISRGMEKTIIVGDKGLYTSPIFSYGRENRTITNLSNEIASAAGALAPAKSEREHRMLYPGLEDLVRG</sequence>
<gene>
    <name evidence="5" type="primary">UPF1</name>
    <name evidence="5" type="ORF">TWF481_011042</name>
</gene>
<evidence type="ECO:0000256" key="1">
    <source>
        <dbReference type="ARBA" id="ARBA00022806"/>
    </source>
</evidence>
<dbReference type="GO" id="GO:0004386">
    <property type="term" value="F:helicase activity"/>
    <property type="evidence" value="ECO:0007669"/>
    <property type="project" value="UniProtKB-KW"/>
</dbReference>
<reference evidence="5 6" key="1">
    <citation type="submission" date="2023-08" db="EMBL/GenBank/DDBJ databases">
        <authorList>
            <person name="Palmer J.M."/>
        </authorList>
    </citation>
    <scope>NUCLEOTIDE SEQUENCE [LARGE SCALE GENOMIC DNA]</scope>
    <source>
        <strain evidence="5 6">TWF481</strain>
    </source>
</reference>
<dbReference type="InterPro" id="IPR047187">
    <property type="entry name" value="SF1_C_Upf1"/>
</dbReference>
<protein>
    <submittedName>
        <fullName evidence="5">ATP-dependent helicase NAM7</fullName>
    </submittedName>
</protein>
<accession>A0AAV9VX37</accession>
<feature type="domain" description="DNA2/NAM7 helicase helicase" evidence="3">
    <location>
        <begin position="131"/>
        <end position="399"/>
    </location>
</feature>
<dbReference type="CDD" id="cd18808">
    <property type="entry name" value="SF1_C_Upf1"/>
    <property type="match status" value="1"/>
</dbReference>
<keyword evidence="1 5" id="KW-0547">Nucleotide-binding</keyword>
<dbReference type="InterPro" id="IPR045055">
    <property type="entry name" value="DNA2/NAM7-like"/>
</dbReference>
<keyword evidence="6" id="KW-1185">Reference proteome</keyword>